<evidence type="ECO:0000256" key="1">
    <source>
        <dbReference type="ARBA" id="ARBA00004776"/>
    </source>
</evidence>
<dbReference type="PANTHER" id="PTHR43179">
    <property type="entry name" value="RHAMNOSYLTRANSFERASE WBBL"/>
    <property type="match status" value="1"/>
</dbReference>
<dbReference type="AlphaFoldDB" id="A0A6N7ER07"/>
<comment type="similarity">
    <text evidence="2">Belongs to the glycosyltransferase 2 family.</text>
</comment>
<dbReference type="InterPro" id="IPR029044">
    <property type="entry name" value="Nucleotide-diphossugar_trans"/>
</dbReference>
<dbReference type="OrthoDB" id="3180470at2"/>
<dbReference type="Gene3D" id="3.90.550.10">
    <property type="entry name" value="Spore Coat Polysaccharide Biosynthesis Protein SpsA, Chain A"/>
    <property type="match status" value="1"/>
</dbReference>
<dbReference type="CDD" id="cd00761">
    <property type="entry name" value="Glyco_tranf_GTA_type"/>
    <property type="match status" value="1"/>
</dbReference>
<evidence type="ECO:0000256" key="2">
    <source>
        <dbReference type="ARBA" id="ARBA00006739"/>
    </source>
</evidence>
<keyword evidence="6" id="KW-1185">Reference proteome</keyword>
<dbReference type="Pfam" id="PF13641">
    <property type="entry name" value="Glyco_tranf_2_3"/>
    <property type="match status" value="1"/>
</dbReference>
<dbReference type="RefSeq" id="WP_152196444.1">
    <property type="nucleotide sequence ID" value="NZ_VUKD01000005.1"/>
</dbReference>
<evidence type="ECO:0000256" key="4">
    <source>
        <dbReference type="ARBA" id="ARBA00022679"/>
    </source>
</evidence>
<keyword evidence="3" id="KW-0328">Glycosyltransferase</keyword>
<keyword evidence="4 5" id="KW-0808">Transferase</keyword>
<protein>
    <submittedName>
        <fullName evidence="5">Glycosyltransferase</fullName>
    </submittedName>
</protein>
<dbReference type="PANTHER" id="PTHR43179:SF12">
    <property type="entry name" value="GALACTOFURANOSYLTRANSFERASE GLFT2"/>
    <property type="match status" value="1"/>
</dbReference>
<evidence type="ECO:0000256" key="3">
    <source>
        <dbReference type="ARBA" id="ARBA00022676"/>
    </source>
</evidence>
<reference evidence="5 6" key="1">
    <citation type="submission" date="2019-10" db="EMBL/GenBank/DDBJ databases">
        <title>Georgenia wutianyii sp. nov. and Georgenia yuyongxinii sp. nov. isolated from plateau pika (Ochotona curzoniae) in the Qinghai-Tibet plateau of China.</title>
        <authorList>
            <person name="Tian Z."/>
        </authorList>
    </citation>
    <scope>NUCLEOTIDE SEQUENCE [LARGE SCALE GENOMIC DNA]</scope>
    <source>
        <strain evidence="5 6">JCM 19765</strain>
    </source>
</reference>
<comment type="caution">
    <text evidence="5">The sequence shown here is derived from an EMBL/GenBank/DDBJ whole genome shotgun (WGS) entry which is preliminary data.</text>
</comment>
<dbReference type="GO" id="GO:0016757">
    <property type="term" value="F:glycosyltransferase activity"/>
    <property type="evidence" value="ECO:0007669"/>
    <property type="project" value="UniProtKB-KW"/>
</dbReference>
<sequence length="300" mass="33268">MHDTTPRVLIGIPTYRRPAELESLLTGLVIEARIHNASIVVVDNDPEESARKVVESAHHSNDISYLTESRPGVVHVRNAILRAAKLHDVLIFVDDDQVTFPGWLGEFLKMRDRYPEALVSGEVRYQLPIGADGYVRAWYLRKLSTRNEQPLKSTGTGNLLIPMSVLGKLGNAEFDIRFGTMGGEDTDFVYRLTMAGVEIIYAKHAYVHETVPATRATRRAVRQRIIRQGMIRARLGMKFHGRPAVLAGGVARIIVGGVEYLWHMLRTFNPSPLVEGRLLTGVGYVVGGLGVSSDAYGGKR</sequence>
<evidence type="ECO:0000313" key="5">
    <source>
        <dbReference type="EMBL" id="MPV37614.1"/>
    </source>
</evidence>
<accession>A0A6N7ER07</accession>
<proteinExistence type="inferred from homology"/>
<evidence type="ECO:0000313" key="6">
    <source>
        <dbReference type="Proteomes" id="UP000437709"/>
    </source>
</evidence>
<dbReference type="EMBL" id="WHPC01000042">
    <property type="protein sequence ID" value="MPV37614.1"/>
    <property type="molecule type" value="Genomic_DNA"/>
</dbReference>
<organism evidence="5 6">
    <name type="scientific">Georgenia subflava</name>
    <dbReference type="NCBI Taxonomy" id="1622177"/>
    <lineage>
        <taxon>Bacteria</taxon>
        <taxon>Bacillati</taxon>
        <taxon>Actinomycetota</taxon>
        <taxon>Actinomycetes</taxon>
        <taxon>Micrococcales</taxon>
        <taxon>Bogoriellaceae</taxon>
        <taxon>Georgenia</taxon>
    </lineage>
</organism>
<comment type="pathway">
    <text evidence="1">Cell wall biogenesis; cell wall polysaccharide biosynthesis.</text>
</comment>
<gene>
    <name evidence="5" type="ORF">GB881_11290</name>
</gene>
<dbReference type="Proteomes" id="UP000437709">
    <property type="component" value="Unassembled WGS sequence"/>
</dbReference>
<dbReference type="SUPFAM" id="SSF53448">
    <property type="entry name" value="Nucleotide-diphospho-sugar transferases"/>
    <property type="match status" value="1"/>
</dbReference>
<name>A0A6N7ER07_9MICO</name>